<dbReference type="PANTHER" id="PTHR13621:SF2">
    <property type="entry name" value="PROLINE-RICH PROTEIN PRCC"/>
    <property type="match status" value="1"/>
</dbReference>
<evidence type="ECO:0000256" key="1">
    <source>
        <dbReference type="SAM" id="MobiDB-lite"/>
    </source>
</evidence>
<dbReference type="Proteomes" id="UP001479436">
    <property type="component" value="Unassembled WGS sequence"/>
</dbReference>
<dbReference type="EMBL" id="JASJQH010006951">
    <property type="protein sequence ID" value="KAK9722377.1"/>
    <property type="molecule type" value="Genomic_DNA"/>
</dbReference>
<evidence type="ECO:0000313" key="2">
    <source>
        <dbReference type="EMBL" id="KAK9722377.1"/>
    </source>
</evidence>
<feature type="region of interest" description="Disordered" evidence="1">
    <location>
        <begin position="199"/>
        <end position="221"/>
    </location>
</feature>
<feature type="compositionally biased region" description="Basic and acidic residues" evidence="1">
    <location>
        <begin position="58"/>
        <end position="69"/>
    </location>
</feature>
<protein>
    <recommendedName>
        <fullName evidence="4">Proline-rich protein PRCC</fullName>
    </recommendedName>
</protein>
<feature type="compositionally biased region" description="Polar residues" evidence="1">
    <location>
        <begin position="81"/>
        <end position="90"/>
    </location>
</feature>
<dbReference type="InterPro" id="IPR018800">
    <property type="entry name" value="PRCC"/>
</dbReference>
<proteinExistence type="predicted"/>
<dbReference type="PANTHER" id="PTHR13621">
    <property type="entry name" value="PROLINE-RICH PROTEIN PRCC"/>
    <property type="match status" value="1"/>
</dbReference>
<evidence type="ECO:0008006" key="4">
    <source>
        <dbReference type="Google" id="ProtNLM"/>
    </source>
</evidence>
<reference evidence="2 3" key="1">
    <citation type="submission" date="2023-04" db="EMBL/GenBank/DDBJ databases">
        <title>Genome of Basidiobolus ranarum AG-B5.</title>
        <authorList>
            <person name="Stajich J.E."/>
            <person name="Carter-House D."/>
            <person name="Gryganskyi A."/>
        </authorList>
    </citation>
    <scope>NUCLEOTIDE SEQUENCE [LARGE SCALE GENOMIC DNA]</scope>
    <source>
        <strain evidence="2 3">AG-B5</strain>
    </source>
</reference>
<gene>
    <name evidence="2" type="ORF">K7432_002725</name>
</gene>
<dbReference type="Pfam" id="PF10253">
    <property type="entry name" value="PRCC"/>
    <property type="match status" value="1"/>
</dbReference>
<sequence>MSLVADYGSESEEYSEEENYSSKSKVSQPQIAATKKKTEGSLKFIVDLPTYEEEEPENENKPKGLERKPGKSSLFSMLPQPKNSSTSVKTDLTPPSVSKVKPTKKPLNASKQVVSNKVNSTLPAARKKIEEESEPVPTSFFPMDFKQKKPIQTTELEYDYPVQNVLSDKPAGPELAPVEYTAASMYAYDNTNPYYQDPSMYSGYEYQDPNYYNTEDQSPEDTLDEEAITQLMGRRAGKEQASSFNITTINQQDQLQDANIPSKMSAGSSGRVLGAKPSGNQKRRHNIMYLAFQAKEREEELQEYYALNKKTKKETQGKYGF</sequence>
<name>A0ABR2W7C2_9FUNG</name>
<accession>A0ABR2W7C2</accession>
<evidence type="ECO:0000313" key="3">
    <source>
        <dbReference type="Proteomes" id="UP001479436"/>
    </source>
</evidence>
<feature type="region of interest" description="Disordered" evidence="1">
    <location>
        <begin position="1"/>
        <end position="145"/>
    </location>
</feature>
<organism evidence="2 3">
    <name type="scientific">Basidiobolus ranarum</name>
    <dbReference type="NCBI Taxonomy" id="34480"/>
    <lineage>
        <taxon>Eukaryota</taxon>
        <taxon>Fungi</taxon>
        <taxon>Fungi incertae sedis</taxon>
        <taxon>Zoopagomycota</taxon>
        <taxon>Entomophthoromycotina</taxon>
        <taxon>Basidiobolomycetes</taxon>
        <taxon>Basidiobolales</taxon>
        <taxon>Basidiobolaceae</taxon>
        <taxon>Basidiobolus</taxon>
    </lineage>
</organism>
<feature type="compositionally biased region" description="Acidic residues" evidence="1">
    <location>
        <begin position="9"/>
        <end position="19"/>
    </location>
</feature>
<keyword evidence="3" id="KW-1185">Reference proteome</keyword>
<feature type="compositionally biased region" description="Polar residues" evidence="1">
    <location>
        <begin position="109"/>
        <end position="122"/>
    </location>
</feature>
<comment type="caution">
    <text evidence="2">The sequence shown here is derived from an EMBL/GenBank/DDBJ whole genome shotgun (WGS) entry which is preliminary data.</text>
</comment>